<dbReference type="EC" id="2.1.1.-" evidence="1"/>
<keyword evidence="2" id="KW-1185">Reference proteome</keyword>
<reference evidence="1 2" key="1">
    <citation type="submission" date="2024-09" db="EMBL/GenBank/DDBJ databases">
        <authorList>
            <person name="Sun Q."/>
            <person name="Mori K."/>
        </authorList>
    </citation>
    <scope>NUCLEOTIDE SEQUENCE [LARGE SCALE GENOMIC DNA]</scope>
    <source>
        <strain evidence="1 2">CECT 7682</strain>
    </source>
</reference>
<keyword evidence="1" id="KW-0808">Transferase</keyword>
<dbReference type="GO" id="GO:0032259">
    <property type="term" value="P:methylation"/>
    <property type="evidence" value="ECO:0007669"/>
    <property type="project" value="UniProtKB-KW"/>
</dbReference>
<dbReference type="RefSeq" id="WP_353959645.1">
    <property type="nucleotide sequence ID" value="NZ_JAUFQT010000001.1"/>
</dbReference>
<dbReference type="Proteomes" id="UP001589654">
    <property type="component" value="Unassembled WGS sequence"/>
</dbReference>
<name>A0ABV5J0Q0_9BACT</name>
<dbReference type="EMBL" id="JBHMEW010000007">
    <property type="protein sequence ID" value="MFB9210384.1"/>
    <property type="molecule type" value="Genomic_DNA"/>
</dbReference>
<keyword evidence="1" id="KW-0489">Methyltransferase</keyword>
<dbReference type="SUPFAM" id="SSF53335">
    <property type="entry name" value="S-adenosyl-L-methionine-dependent methyltransferases"/>
    <property type="match status" value="1"/>
</dbReference>
<dbReference type="Gene3D" id="3.40.50.150">
    <property type="entry name" value="Vaccinia Virus protein VP39"/>
    <property type="match status" value="1"/>
</dbReference>
<evidence type="ECO:0000313" key="2">
    <source>
        <dbReference type="Proteomes" id="UP001589654"/>
    </source>
</evidence>
<dbReference type="GO" id="GO:0008168">
    <property type="term" value="F:methyltransferase activity"/>
    <property type="evidence" value="ECO:0007669"/>
    <property type="project" value="UniProtKB-KW"/>
</dbReference>
<proteinExistence type="predicted"/>
<comment type="caution">
    <text evidence="1">The sequence shown here is derived from an EMBL/GenBank/DDBJ whole genome shotgun (WGS) entry which is preliminary data.</text>
</comment>
<dbReference type="InterPro" id="IPR029063">
    <property type="entry name" value="SAM-dependent_MTases_sf"/>
</dbReference>
<accession>A0ABV5J0Q0</accession>
<gene>
    <name evidence="1" type="ORF">ACFFUR_01075</name>
</gene>
<organism evidence="1 2">
    <name type="scientific">Echinicola jeungdonensis</name>
    <dbReference type="NCBI Taxonomy" id="709343"/>
    <lineage>
        <taxon>Bacteria</taxon>
        <taxon>Pseudomonadati</taxon>
        <taxon>Bacteroidota</taxon>
        <taxon>Cytophagia</taxon>
        <taxon>Cytophagales</taxon>
        <taxon>Cyclobacteriaceae</taxon>
        <taxon>Echinicola</taxon>
    </lineage>
</organism>
<dbReference type="Pfam" id="PF01209">
    <property type="entry name" value="Ubie_methyltran"/>
    <property type="match status" value="1"/>
</dbReference>
<sequence length="141" mass="16256">MSLNQINVLQNDLPAGSADFVLSTFGIKTFNREQQEVLASEIDRVLKPGGSFAFIEIPEPKLLFLKWFYKFYLKLIIPLIGRIFLGNARDYRMLGKYCASFKNSQYFHECLIKKGLESNYKNYFFGCATGVFGKKSPKDWL</sequence>
<protein>
    <submittedName>
        <fullName evidence="1">Class I SAM-dependent methyltransferase</fullName>
        <ecNumber evidence="1">2.1.1.-</ecNumber>
    </submittedName>
</protein>
<evidence type="ECO:0000313" key="1">
    <source>
        <dbReference type="EMBL" id="MFB9210384.1"/>
    </source>
</evidence>